<dbReference type="Proteomes" id="UP000764837">
    <property type="component" value="Unassembled WGS sequence"/>
</dbReference>
<accession>A0ABS2LZW2</accession>
<feature type="compositionally biased region" description="Basic residues" evidence="1">
    <location>
        <begin position="51"/>
        <end position="60"/>
    </location>
</feature>
<name>A0ABS2LZW2_9ACTN</name>
<keyword evidence="4" id="KW-1185">Reference proteome</keyword>
<gene>
    <name evidence="3" type="ORF">JOD64_004918</name>
</gene>
<evidence type="ECO:0000313" key="4">
    <source>
        <dbReference type="Proteomes" id="UP000764837"/>
    </source>
</evidence>
<reference evidence="3 4" key="1">
    <citation type="submission" date="2021-01" db="EMBL/GenBank/DDBJ databases">
        <title>Sequencing the genomes of 1000 actinobacteria strains.</title>
        <authorList>
            <person name="Klenk H.-P."/>
        </authorList>
    </citation>
    <scope>NUCLEOTIDE SEQUENCE [LARGE SCALE GENOMIC DNA]</scope>
    <source>
        <strain evidence="3 4">DSM 100204</strain>
    </source>
</reference>
<keyword evidence="2" id="KW-0472">Membrane</keyword>
<evidence type="ECO:0000256" key="2">
    <source>
        <dbReference type="SAM" id="Phobius"/>
    </source>
</evidence>
<evidence type="ECO:0000256" key="1">
    <source>
        <dbReference type="SAM" id="MobiDB-lite"/>
    </source>
</evidence>
<proteinExistence type="predicted"/>
<feature type="region of interest" description="Disordered" evidence="1">
    <location>
        <begin position="29"/>
        <end position="85"/>
    </location>
</feature>
<protein>
    <submittedName>
        <fullName evidence="3">LPXTG-motif cell wall-anchored protein</fullName>
    </submittedName>
</protein>
<comment type="caution">
    <text evidence="3">The sequence shown here is derived from an EMBL/GenBank/DDBJ whole genome shotgun (WGS) entry which is preliminary data.</text>
</comment>
<keyword evidence="2" id="KW-1133">Transmembrane helix</keyword>
<feature type="compositionally biased region" description="Basic and acidic residues" evidence="1">
    <location>
        <begin position="36"/>
        <end position="50"/>
    </location>
</feature>
<evidence type="ECO:0000313" key="3">
    <source>
        <dbReference type="EMBL" id="MBM7493696.1"/>
    </source>
</evidence>
<dbReference type="EMBL" id="JAFBBP010000001">
    <property type="protein sequence ID" value="MBM7493696.1"/>
    <property type="molecule type" value="Genomic_DNA"/>
</dbReference>
<feature type="transmembrane region" description="Helical" evidence="2">
    <location>
        <begin position="6"/>
        <end position="24"/>
    </location>
</feature>
<sequence length="85" mass="9079">MDGAAWILLGGGALLLTGLLIFVLRRRRTPSDGPDEAMRRARQAIRESGHAQRRQHRGSLRGKGYGGDDGRAYDAGFTSGSDGAP</sequence>
<dbReference type="NCBIfam" id="TIGR01167">
    <property type="entry name" value="LPXTG_anchor"/>
    <property type="match status" value="1"/>
</dbReference>
<organism evidence="3 4">
    <name type="scientific">Micromonospora luteifusca</name>
    <dbReference type="NCBI Taxonomy" id="709860"/>
    <lineage>
        <taxon>Bacteria</taxon>
        <taxon>Bacillati</taxon>
        <taxon>Actinomycetota</taxon>
        <taxon>Actinomycetes</taxon>
        <taxon>Micromonosporales</taxon>
        <taxon>Micromonosporaceae</taxon>
        <taxon>Micromonospora</taxon>
    </lineage>
</organism>
<dbReference type="RefSeq" id="WP_204944383.1">
    <property type="nucleotide sequence ID" value="NZ_JAFBBP010000001.1"/>
</dbReference>
<keyword evidence="2" id="KW-0812">Transmembrane</keyword>